<evidence type="ECO:0000256" key="2">
    <source>
        <dbReference type="ARBA" id="ARBA00011123"/>
    </source>
</evidence>
<dbReference type="InterPro" id="IPR017959">
    <property type="entry name" value="Asn/Gln-tRNA_amidoTrfase_suB/E"/>
</dbReference>
<feature type="domain" description="Asn/Gln amidotransferase" evidence="11">
    <location>
        <begin position="325"/>
        <end position="432"/>
    </location>
</feature>
<dbReference type="InterPro" id="IPR017958">
    <property type="entry name" value="Gln-tRNA_amidoTrfase_suB_CS"/>
</dbReference>
<evidence type="ECO:0000256" key="4">
    <source>
        <dbReference type="ARBA" id="ARBA00022741"/>
    </source>
</evidence>
<dbReference type="InterPro" id="IPR042114">
    <property type="entry name" value="GatB_C_1"/>
</dbReference>
<comment type="caution">
    <text evidence="12">The sequence shown here is derived from an EMBL/GenBank/DDBJ whole genome shotgun (WGS) entry which is preliminary data.</text>
</comment>
<dbReference type="InterPro" id="IPR014746">
    <property type="entry name" value="Gln_synth/guanido_kin_cat_dom"/>
</dbReference>
<dbReference type="GO" id="GO:0006412">
    <property type="term" value="P:translation"/>
    <property type="evidence" value="ECO:0007669"/>
    <property type="project" value="UniProtKB-UniRule"/>
</dbReference>
<dbReference type="SMART" id="SM00845">
    <property type="entry name" value="GatB_Yqey"/>
    <property type="match status" value="1"/>
</dbReference>
<dbReference type="GO" id="GO:0050566">
    <property type="term" value="F:asparaginyl-tRNA synthase (glutamine-hydrolyzing) activity"/>
    <property type="evidence" value="ECO:0007669"/>
    <property type="project" value="RHEA"/>
</dbReference>
<dbReference type="InterPro" id="IPR018027">
    <property type="entry name" value="Asn/Gln_amidotransferase"/>
</dbReference>
<keyword evidence="3 10" id="KW-0436">Ligase</keyword>
<dbReference type="InterPro" id="IPR003789">
    <property type="entry name" value="Asn/Gln_tRNA_amidoTrase-B-like"/>
</dbReference>
<evidence type="ECO:0000256" key="7">
    <source>
        <dbReference type="ARBA" id="ARBA00024799"/>
    </source>
</evidence>
<dbReference type="Gene3D" id="1.10.150.380">
    <property type="entry name" value="GatB domain, N-terminal subdomain"/>
    <property type="match status" value="1"/>
</dbReference>
<evidence type="ECO:0000256" key="5">
    <source>
        <dbReference type="ARBA" id="ARBA00022840"/>
    </source>
</evidence>
<dbReference type="InterPro" id="IPR004413">
    <property type="entry name" value="GatB"/>
</dbReference>
<dbReference type="GO" id="GO:0050567">
    <property type="term" value="F:glutaminyl-tRNA synthase (glutamine-hydrolyzing) activity"/>
    <property type="evidence" value="ECO:0007669"/>
    <property type="project" value="UniProtKB-UniRule"/>
</dbReference>
<proteinExistence type="inferred from homology"/>
<evidence type="ECO:0000256" key="6">
    <source>
        <dbReference type="ARBA" id="ARBA00022917"/>
    </source>
</evidence>
<gene>
    <name evidence="10" type="primary">gatB</name>
    <name evidence="12" type="ORF">A3F61_03880</name>
</gene>
<dbReference type="Gene3D" id="1.10.10.410">
    <property type="match status" value="1"/>
</dbReference>
<comment type="subunit">
    <text evidence="2 10">Heterotrimer of A, B and C subunits.</text>
</comment>
<accession>A0A1G1V5D3</accession>
<dbReference type="Pfam" id="PF02637">
    <property type="entry name" value="GatB_Yqey"/>
    <property type="match status" value="1"/>
</dbReference>
<dbReference type="AlphaFoldDB" id="A0A1G1V5D3"/>
<evidence type="ECO:0000313" key="13">
    <source>
        <dbReference type="Proteomes" id="UP000178272"/>
    </source>
</evidence>
<dbReference type="Pfam" id="PF02934">
    <property type="entry name" value="GatB_N"/>
    <property type="match status" value="1"/>
</dbReference>
<dbReference type="InterPro" id="IPR023168">
    <property type="entry name" value="GatB_Yqey_C_2"/>
</dbReference>
<dbReference type="GO" id="GO:0005524">
    <property type="term" value="F:ATP binding"/>
    <property type="evidence" value="ECO:0007669"/>
    <property type="project" value="UniProtKB-KW"/>
</dbReference>
<dbReference type="PANTHER" id="PTHR11659:SF0">
    <property type="entry name" value="GLUTAMYL-TRNA(GLN) AMIDOTRANSFERASE SUBUNIT B, MITOCHONDRIAL"/>
    <property type="match status" value="1"/>
</dbReference>
<comment type="catalytic activity">
    <reaction evidence="8 10">
        <text>L-aspartyl-tRNA(Asn) + L-glutamine + ATP + H2O = L-asparaginyl-tRNA(Asn) + L-glutamate + ADP + phosphate + 2 H(+)</text>
        <dbReference type="Rhea" id="RHEA:14513"/>
        <dbReference type="Rhea" id="RHEA-COMP:9674"/>
        <dbReference type="Rhea" id="RHEA-COMP:9677"/>
        <dbReference type="ChEBI" id="CHEBI:15377"/>
        <dbReference type="ChEBI" id="CHEBI:15378"/>
        <dbReference type="ChEBI" id="CHEBI:29985"/>
        <dbReference type="ChEBI" id="CHEBI:30616"/>
        <dbReference type="ChEBI" id="CHEBI:43474"/>
        <dbReference type="ChEBI" id="CHEBI:58359"/>
        <dbReference type="ChEBI" id="CHEBI:78515"/>
        <dbReference type="ChEBI" id="CHEBI:78516"/>
        <dbReference type="ChEBI" id="CHEBI:456216"/>
    </reaction>
</comment>
<comment type="similarity">
    <text evidence="1 10">Belongs to the GatB/GatE family. GatB subfamily.</text>
</comment>
<keyword evidence="5 10" id="KW-0067">ATP-binding</keyword>
<dbReference type="GO" id="GO:0070681">
    <property type="term" value="P:glutaminyl-tRNAGln biosynthesis via transamidation"/>
    <property type="evidence" value="ECO:0007669"/>
    <property type="project" value="TreeGrafter"/>
</dbReference>
<dbReference type="EC" id="6.3.5.-" evidence="10"/>
<organism evidence="12 13">
    <name type="scientific">Candidatus Blackburnbacteria bacterium RIFCSPHIGHO2_12_FULL_41_13b</name>
    <dbReference type="NCBI Taxonomy" id="1797517"/>
    <lineage>
        <taxon>Bacteria</taxon>
        <taxon>Candidatus Blackburniibacteriota</taxon>
    </lineage>
</organism>
<dbReference type="InterPro" id="IPR006075">
    <property type="entry name" value="Asn/Gln-tRNA_Trfase_suB/E_cat"/>
</dbReference>
<dbReference type="SUPFAM" id="SSF55931">
    <property type="entry name" value="Glutamine synthetase/guanido kinase"/>
    <property type="match status" value="1"/>
</dbReference>
<keyword evidence="6 10" id="KW-0648">Protein biosynthesis</keyword>
<evidence type="ECO:0000256" key="8">
    <source>
        <dbReference type="ARBA" id="ARBA00047380"/>
    </source>
</evidence>
<dbReference type="EMBL" id="MHCA01000053">
    <property type="protein sequence ID" value="OGY10599.1"/>
    <property type="molecule type" value="Genomic_DNA"/>
</dbReference>
<keyword evidence="4 10" id="KW-0547">Nucleotide-binding</keyword>
<evidence type="ECO:0000256" key="1">
    <source>
        <dbReference type="ARBA" id="ARBA00005306"/>
    </source>
</evidence>
<dbReference type="NCBIfam" id="TIGR00133">
    <property type="entry name" value="gatB"/>
    <property type="match status" value="1"/>
</dbReference>
<dbReference type="PROSITE" id="PS01234">
    <property type="entry name" value="GATB"/>
    <property type="match status" value="1"/>
</dbReference>
<dbReference type="FunFam" id="1.10.10.410:FF:000001">
    <property type="entry name" value="Aspartyl/glutamyl-tRNA(Asn/Gln) amidotransferase subunit B"/>
    <property type="match status" value="1"/>
</dbReference>
<reference evidence="12 13" key="1">
    <citation type="journal article" date="2016" name="Nat. Commun.">
        <title>Thousands of microbial genomes shed light on interconnected biogeochemical processes in an aquifer system.</title>
        <authorList>
            <person name="Anantharaman K."/>
            <person name="Brown C.T."/>
            <person name="Hug L.A."/>
            <person name="Sharon I."/>
            <person name="Castelle C.J."/>
            <person name="Probst A.J."/>
            <person name="Thomas B.C."/>
            <person name="Singh A."/>
            <person name="Wilkins M.J."/>
            <person name="Karaoz U."/>
            <person name="Brodie E.L."/>
            <person name="Williams K.H."/>
            <person name="Hubbard S.S."/>
            <person name="Banfield J.F."/>
        </authorList>
    </citation>
    <scope>NUCLEOTIDE SEQUENCE [LARGE SCALE GENOMIC DNA]</scope>
</reference>
<evidence type="ECO:0000256" key="9">
    <source>
        <dbReference type="ARBA" id="ARBA00047913"/>
    </source>
</evidence>
<protein>
    <recommendedName>
        <fullName evidence="10">Aspartyl/glutamyl-tRNA(Asn/Gln) amidotransferase subunit B</fullName>
        <shortName evidence="10">Asp/Glu-ADT subunit B</shortName>
        <ecNumber evidence="10">6.3.5.-</ecNumber>
    </recommendedName>
</protein>
<dbReference type="STRING" id="1797517.A3F61_03880"/>
<dbReference type="NCBIfam" id="NF004014">
    <property type="entry name" value="PRK05477.1-4"/>
    <property type="match status" value="1"/>
</dbReference>
<dbReference type="HAMAP" id="MF_00121">
    <property type="entry name" value="GatB"/>
    <property type="match status" value="1"/>
</dbReference>
<dbReference type="SUPFAM" id="SSF89095">
    <property type="entry name" value="GatB/YqeY motif"/>
    <property type="match status" value="2"/>
</dbReference>
<evidence type="ECO:0000313" key="12">
    <source>
        <dbReference type="EMBL" id="OGY10599.1"/>
    </source>
</evidence>
<comment type="function">
    <text evidence="7 10">Allows the formation of correctly charged Asn-tRNA(Asn) or Gln-tRNA(Gln) through the transamidation of misacylated Asp-tRNA(Asn) or Glu-tRNA(Gln) in organisms which lack either or both of asparaginyl-tRNA or glutaminyl-tRNA synthetases. The reaction takes place in the presence of glutamine and ATP through an activated phospho-Asp-tRNA(Asn) or phospho-Glu-tRNA(Gln).</text>
</comment>
<evidence type="ECO:0000256" key="3">
    <source>
        <dbReference type="ARBA" id="ARBA00022598"/>
    </source>
</evidence>
<evidence type="ECO:0000259" key="11">
    <source>
        <dbReference type="SMART" id="SM00845"/>
    </source>
</evidence>
<dbReference type="NCBIfam" id="NF004012">
    <property type="entry name" value="PRK05477.1-2"/>
    <property type="match status" value="1"/>
</dbReference>
<comment type="catalytic activity">
    <reaction evidence="9 10">
        <text>L-glutamyl-tRNA(Gln) + L-glutamine + ATP + H2O = L-glutaminyl-tRNA(Gln) + L-glutamate + ADP + phosphate + H(+)</text>
        <dbReference type="Rhea" id="RHEA:17521"/>
        <dbReference type="Rhea" id="RHEA-COMP:9681"/>
        <dbReference type="Rhea" id="RHEA-COMP:9684"/>
        <dbReference type="ChEBI" id="CHEBI:15377"/>
        <dbReference type="ChEBI" id="CHEBI:15378"/>
        <dbReference type="ChEBI" id="CHEBI:29985"/>
        <dbReference type="ChEBI" id="CHEBI:30616"/>
        <dbReference type="ChEBI" id="CHEBI:43474"/>
        <dbReference type="ChEBI" id="CHEBI:58359"/>
        <dbReference type="ChEBI" id="CHEBI:78520"/>
        <dbReference type="ChEBI" id="CHEBI:78521"/>
        <dbReference type="ChEBI" id="CHEBI:456216"/>
    </reaction>
</comment>
<name>A0A1G1V5D3_9BACT</name>
<dbReference type="Proteomes" id="UP000178272">
    <property type="component" value="Unassembled WGS sequence"/>
</dbReference>
<evidence type="ECO:0000256" key="10">
    <source>
        <dbReference type="HAMAP-Rule" id="MF_00121"/>
    </source>
</evidence>
<sequence length="434" mass="49038">MKYTPVIGLEIHVELNTKTKMFCSCSADYFGKEPNTHTCPVCLGLPGALPFANKEALEKCLMIGLALNCSVSKNSFFERKNYFYPDLPKGYQISQYRNPLCIGGSLGIHLRGVGLIRINRVHMEEDTGKLAHLGGVTQIDFNRSGVPLVEMVTEPDFETVDEVVEFAKTFQQIVRDLGASNADMERGDLRLEANVSLRKEGQVGLPDYRIELKNINSFRFMQHALEYEIVRQQKLLEQGVPLFKETRGWSEEMKESYLQRSKEDAHDYRYFPEPDIPEISFSDSDIEKIKAKTPELFSSKSKRLETEYGLTSETAKTLVKQGMARYFEEAVKEGEGLDPKAIANAIVNKRLSTELSPLEFTGKFRESTKGQEISPEELEIVVLSVIKHNEKAVGDYKNGKESVIQFLVGEVMRETKGKAKAGSVMDMFLKKLND</sequence>
<dbReference type="PANTHER" id="PTHR11659">
    <property type="entry name" value="GLUTAMYL-TRNA GLN AMIDOTRANSFERASE SUBUNIT B MITOCHONDRIAL AND PROKARYOTIC PET112-RELATED"/>
    <property type="match status" value="1"/>
</dbReference>